<organism evidence="8 9">
    <name type="scientific">Loxostege sticticalis</name>
    <name type="common">Beet webworm moth</name>
    <dbReference type="NCBI Taxonomy" id="481309"/>
    <lineage>
        <taxon>Eukaryota</taxon>
        <taxon>Metazoa</taxon>
        <taxon>Ecdysozoa</taxon>
        <taxon>Arthropoda</taxon>
        <taxon>Hexapoda</taxon>
        <taxon>Insecta</taxon>
        <taxon>Pterygota</taxon>
        <taxon>Neoptera</taxon>
        <taxon>Endopterygota</taxon>
        <taxon>Lepidoptera</taxon>
        <taxon>Glossata</taxon>
        <taxon>Ditrysia</taxon>
        <taxon>Pyraloidea</taxon>
        <taxon>Crambidae</taxon>
        <taxon>Pyraustinae</taxon>
        <taxon>Loxostege</taxon>
    </lineage>
</organism>
<dbReference type="PANTHER" id="PTHR24276">
    <property type="entry name" value="POLYSERASE-RELATED"/>
    <property type="match status" value="1"/>
</dbReference>
<dbReference type="Pfam" id="PF00089">
    <property type="entry name" value="Trypsin"/>
    <property type="match status" value="1"/>
</dbReference>
<dbReference type="EMBL" id="JBEUOH010000011">
    <property type="protein sequence ID" value="KAL0881948.1"/>
    <property type="molecule type" value="Genomic_DNA"/>
</dbReference>
<keyword evidence="9" id="KW-1185">Reference proteome</keyword>
<dbReference type="InterPro" id="IPR018114">
    <property type="entry name" value="TRYPSIN_HIS"/>
</dbReference>
<evidence type="ECO:0000256" key="2">
    <source>
        <dbReference type="ARBA" id="ARBA00022670"/>
    </source>
</evidence>
<gene>
    <name evidence="8" type="ORF">ABMA27_001703</name>
</gene>
<dbReference type="PROSITE" id="PS50240">
    <property type="entry name" value="TRYPSIN_DOM"/>
    <property type="match status" value="1"/>
</dbReference>
<dbReference type="PROSITE" id="PS00135">
    <property type="entry name" value="TRYPSIN_SER"/>
    <property type="match status" value="1"/>
</dbReference>
<keyword evidence="5" id="KW-1015">Disulfide bond</keyword>
<reference evidence="8 9" key="1">
    <citation type="submission" date="2024-06" db="EMBL/GenBank/DDBJ databases">
        <title>A chromosome-level genome assembly of beet webworm, Loxostege sticticalis.</title>
        <authorList>
            <person name="Zhang Y."/>
        </authorList>
    </citation>
    <scope>NUCLEOTIDE SEQUENCE [LARGE SCALE GENOMIC DNA]</scope>
    <source>
        <strain evidence="8">AQ026</strain>
        <tissue evidence="8">Whole body</tissue>
    </source>
</reference>
<keyword evidence="4 6" id="KW-0720">Serine protease</keyword>
<evidence type="ECO:0000256" key="3">
    <source>
        <dbReference type="ARBA" id="ARBA00022801"/>
    </source>
</evidence>
<feature type="domain" description="Peptidase S1" evidence="7">
    <location>
        <begin position="29"/>
        <end position="263"/>
    </location>
</feature>
<dbReference type="SMART" id="SM00020">
    <property type="entry name" value="Tryp_SPc"/>
    <property type="match status" value="1"/>
</dbReference>
<accession>A0ABR3HZG5</accession>
<dbReference type="PANTHER" id="PTHR24276:SF98">
    <property type="entry name" value="FI18310P1-RELATED"/>
    <property type="match status" value="1"/>
</dbReference>
<evidence type="ECO:0000256" key="1">
    <source>
        <dbReference type="ARBA" id="ARBA00007664"/>
    </source>
</evidence>
<dbReference type="SUPFAM" id="SSF50494">
    <property type="entry name" value="Trypsin-like serine proteases"/>
    <property type="match status" value="1"/>
</dbReference>
<evidence type="ECO:0000256" key="4">
    <source>
        <dbReference type="ARBA" id="ARBA00022825"/>
    </source>
</evidence>
<evidence type="ECO:0000313" key="9">
    <source>
        <dbReference type="Proteomes" id="UP001549920"/>
    </source>
</evidence>
<evidence type="ECO:0000256" key="5">
    <source>
        <dbReference type="ARBA" id="ARBA00023157"/>
    </source>
</evidence>
<proteinExistence type="inferred from homology"/>
<dbReference type="Proteomes" id="UP001549920">
    <property type="component" value="Unassembled WGS sequence"/>
</dbReference>
<keyword evidence="2 6" id="KW-0645">Protease</keyword>
<dbReference type="CDD" id="cd00190">
    <property type="entry name" value="Tryp_SPc"/>
    <property type="match status" value="1"/>
</dbReference>
<dbReference type="InterPro" id="IPR009003">
    <property type="entry name" value="Peptidase_S1_PA"/>
</dbReference>
<dbReference type="PRINTS" id="PR00722">
    <property type="entry name" value="CHYMOTRYPSIN"/>
</dbReference>
<dbReference type="InterPro" id="IPR050430">
    <property type="entry name" value="Peptidase_S1"/>
</dbReference>
<comment type="similarity">
    <text evidence="1">Belongs to the peptidase S1 family.</text>
</comment>
<dbReference type="InterPro" id="IPR033116">
    <property type="entry name" value="TRYPSIN_SER"/>
</dbReference>
<protein>
    <recommendedName>
        <fullName evidence="7">Peptidase S1 domain-containing protein</fullName>
    </recommendedName>
</protein>
<dbReference type="Gene3D" id="2.40.10.10">
    <property type="entry name" value="Trypsin-like serine proteases"/>
    <property type="match status" value="1"/>
</dbReference>
<name>A0ABR3HZG5_LOXSC</name>
<evidence type="ECO:0000313" key="8">
    <source>
        <dbReference type="EMBL" id="KAL0881948.1"/>
    </source>
</evidence>
<dbReference type="InterPro" id="IPR043504">
    <property type="entry name" value="Peptidase_S1_PA_chymotrypsin"/>
</dbReference>
<keyword evidence="3 6" id="KW-0378">Hydrolase</keyword>
<dbReference type="InterPro" id="IPR001254">
    <property type="entry name" value="Trypsin_dom"/>
</dbReference>
<comment type="caution">
    <text evidence="8">The sequence shown here is derived from an EMBL/GenBank/DDBJ whole genome shotgun (WGS) entry which is preliminary data.</text>
</comment>
<sequence length="266" mass="29826">MILLIVLCVLPTSALVLTLTHKEKEADNGGIEPLIYYSDEEPDISDYPFYAALINCGAAIISDHWVLTAAHCVYNMHHATVWVGGETYSNSKQVMVDQTIVHPTFDPKELLDDVALIKLKQPLNLSDKVQPVLLPYSKKLKAVDGQEYYFIGRGNSETYTADEHLQKSKMEIYSVLQCYKHYHPELYLRDRTLIERNEKVFCTLRDGNLPGVCNGDSGSPLVQGNVLIGLGSYMIAEIDACNYPDSYLVNVEYYVPWIKNVTGLGG</sequence>
<dbReference type="InterPro" id="IPR001314">
    <property type="entry name" value="Peptidase_S1A"/>
</dbReference>
<evidence type="ECO:0000259" key="7">
    <source>
        <dbReference type="PROSITE" id="PS50240"/>
    </source>
</evidence>
<evidence type="ECO:0000256" key="6">
    <source>
        <dbReference type="RuleBase" id="RU363034"/>
    </source>
</evidence>
<dbReference type="PROSITE" id="PS00134">
    <property type="entry name" value="TRYPSIN_HIS"/>
    <property type="match status" value="1"/>
</dbReference>